<organism evidence="1">
    <name type="scientific">viral metagenome</name>
    <dbReference type="NCBI Taxonomy" id="1070528"/>
    <lineage>
        <taxon>unclassified sequences</taxon>
        <taxon>metagenomes</taxon>
        <taxon>organismal metagenomes</taxon>
    </lineage>
</organism>
<proteinExistence type="predicted"/>
<sequence>MYGIKKMFAKTSGPGRPRTKPVPPPPEICGILDKPKNKSALVELTTSEPTQIKNWLRSCQKYGMSEIHIYFGTHKVIFSAGLGDSDIYFEQRIACSNVISYYAKKHMTVVCRLSALKSAFQKINKAPGSVVTLSLQNDTADRILRIKPKTGDINAIATSVWDVSLMDIAYVTPLFPPPSEKIYPVEIGWGSTEFKDVIHKLTNASSTVILISNTSGSIAESDSEEEDSDCESGRSFECYNDAMADAKARVKIHGRFIKYATEDDEEQIYHLKVNATAMNIFASAKYGKKISLKLSRSDYIKITGVSCNKIFKTTVYIPLVVESE</sequence>
<evidence type="ECO:0000313" key="1">
    <source>
        <dbReference type="EMBL" id="QHT96783.1"/>
    </source>
</evidence>
<dbReference type="Gene3D" id="3.70.10.10">
    <property type="match status" value="1"/>
</dbReference>
<reference evidence="1" key="1">
    <citation type="journal article" date="2020" name="Nature">
        <title>Giant virus diversity and host interactions through global metagenomics.</title>
        <authorList>
            <person name="Schulz F."/>
            <person name="Roux S."/>
            <person name="Paez-Espino D."/>
            <person name="Jungbluth S."/>
            <person name="Walsh D.A."/>
            <person name="Denef V.J."/>
            <person name="McMahon K.D."/>
            <person name="Konstantinidis K.T."/>
            <person name="Eloe-Fadrosh E.A."/>
            <person name="Kyrpides N.C."/>
            <person name="Woyke T."/>
        </authorList>
    </citation>
    <scope>NUCLEOTIDE SEQUENCE</scope>
    <source>
        <strain evidence="1">GVMAG-M-3300024336-7</strain>
    </source>
</reference>
<protein>
    <recommendedName>
        <fullName evidence="2">Proliferating cell nuclear antigen PCNA N-terminal domain-containing protein</fullName>
    </recommendedName>
</protein>
<dbReference type="AlphaFoldDB" id="A0A6C0IZ52"/>
<accession>A0A6C0IZ52</accession>
<evidence type="ECO:0008006" key="2">
    <source>
        <dbReference type="Google" id="ProtNLM"/>
    </source>
</evidence>
<name>A0A6C0IZ52_9ZZZZ</name>
<dbReference type="EMBL" id="MN740267">
    <property type="protein sequence ID" value="QHT96783.1"/>
    <property type="molecule type" value="Genomic_DNA"/>
</dbReference>